<accession>A0ABS9YK05</accession>
<evidence type="ECO:0000313" key="1">
    <source>
        <dbReference type="EMBL" id="MCI3277588.1"/>
    </source>
</evidence>
<sequence>MKPVDELAAAAATLRKATFSGAMTATPAVAALLAAREPLAEWLEHCRGSALALHKLTAAFDEPPVNTHALATARAINGGGRQ</sequence>
<name>A0ABS9YK05_9ACTN</name>
<dbReference type="RefSeq" id="WP_242775420.1">
    <property type="nucleotide sequence ID" value="NZ_JALDAY010000015.1"/>
</dbReference>
<organism evidence="1 2">
    <name type="scientific">Streptomyces cylindrosporus</name>
    <dbReference type="NCBI Taxonomy" id="2927583"/>
    <lineage>
        <taxon>Bacteria</taxon>
        <taxon>Bacillati</taxon>
        <taxon>Actinomycetota</taxon>
        <taxon>Actinomycetes</taxon>
        <taxon>Kitasatosporales</taxon>
        <taxon>Streptomycetaceae</taxon>
        <taxon>Streptomyces</taxon>
    </lineage>
</organism>
<dbReference type="Proteomes" id="UP001165269">
    <property type="component" value="Unassembled WGS sequence"/>
</dbReference>
<gene>
    <name evidence="1" type="ORF">MQP27_41620</name>
</gene>
<comment type="caution">
    <text evidence="1">The sequence shown here is derived from an EMBL/GenBank/DDBJ whole genome shotgun (WGS) entry which is preliminary data.</text>
</comment>
<dbReference type="EMBL" id="JALDAY010000015">
    <property type="protein sequence ID" value="MCI3277588.1"/>
    <property type="molecule type" value="Genomic_DNA"/>
</dbReference>
<protein>
    <submittedName>
        <fullName evidence="1">Uncharacterized protein</fullName>
    </submittedName>
</protein>
<keyword evidence="2" id="KW-1185">Reference proteome</keyword>
<evidence type="ECO:0000313" key="2">
    <source>
        <dbReference type="Proteomes" id="UP001165269"/>
    </source>
</evidence>
<proteinExistence type="predicted"/>
<reference evidence="1" key="1">
    <citation type="submission" date="2022-03" db="EMBL/GenBank/DDBJ databases">
        <title>Streptomyces 7R015 and 7R016 isolated from Barleria lupulina in Thailand.</title>
        <authorList>
            <person name="Kanchanasin P."/>
            <person name="Phongsopitanun W."/>
            <person name="Tanasupawat S."/>
        </authorList>
    </citation>
    <scope>NUCLEOTIDE SEQUENCE</scope>
    <source>
        <strain evidence="1">7R015</strain>
    </source>
</reference>